<keyword evidence="2" id="KW-0964">Secreted</keyword>
<gene>
    <name evidence="10" type="primary">LOC109478893</name>
</gene>
<dbReference type="KEGG" id="bbel:109478893"/>
<evidence type="ECO:0000256" key="2">
    <source>
        <dbReference type="ARBA" id="ARBA00022525"/>
    </source>
</evidence>
<dbReference type="Pfam" id="PF04592">
    <property type="entry name" value="SelP_N"/>
    <property type="match status" value="1"/>
</dbReference>
<feature type="chain" id="PRO_5027903080" evidence="7">
    <location>
        <begin position="24"/>
        <end position="282"/>
    </location>
</feature>
<sequence length="282" mass="31113">MTDRGGLLLAALCLVVSGLGALAAPNEQCSQPPSWQLDGIDFMEESRGKVVVLQILERLRLELQADGVTDVSFGVINGKGFISKLHLRELEGKVNFGVYQDTARANVWRLLGGKKDDFIIYDRCGRLAKHIRMPEAYLRRPDVEDAIREVYAGGPCGYCAAYPGPETTPRPALTTPAAGLLTSGPVLTMASDIGSGDLDEEFILNVMSDADVSDTPLPTSTSPQNGTSVDKVTKSVMFREHNNTESQQRNITRHHRRHHNHRHRGDRDRSHQQKSQDEDTAN</sequence>
<evidence type="ECO:0000256" key="7">
    <source>
        <dbReference type="SAM" id="SignalP"/>
    </source>
</evidence>
<evidence type="ECO:0000256" key="3">
    <source>
        <dbReference type="ARBA" id="ARBA00022729"/>
    </source>
</evidence>
<keyword evidence="9" id="KW-1185">Reference proteome</keyword>
<evidence type="ECO:0000259" key="8">
    <source>
        <dbReference type="Pfam" id="PF04592"/>
    </source>
</evidence>
<dbReference type="InterPro" id="IPR007671">
    <property type="entry name" value="Selenoprotein-P_N"/>
</dbReference>
<accession>A0A6P4ZZ65</accession>
<dbReference type="InterPro" id="IPR037941">
    <property type="entry name" value="SeP"/>
</dbReference>
<feature type="compositionally biased region" description="Basic and acidic residues" evidence="6">
    <location>
        <begin position="265"/>
        <end position="282"/>
    </location>
</feature>
<organism evidence="9 10">
    <name type="scientific">Branchiostoma belcheri</name>
    <name type="common">Amphioxus</name>
    <dbReference type="NCBI Taxonomy" id="7741"/>
    <lineage>
        <taxon>Eukaryota</taxon>
        <taxon>Metazoa</taxon>
        <taxon>Chordata</taxon>
        <taxon>Cephalochordata</taxon>
        <taxon>Leptocardii</taxon>
        <taxon>Amphioxiformes</taxon>
        <taxon>Branchiostomatidae</taxon>
        <taxon>Branchiostoma</taxon>
    </lineage>
</organism>
<dbReference type="PANTHER" id="PTHR10105">
    <property type="entry name" value="SELENOPROTEIN P"/>
    <property type="match status" value="1"/>
</dbReference>
<proteinExistence type="predicted"/>
<evidence type="ECO:0000256" key="6">
    <source>
        <dbReference type="SAM" id="MobiDB-lite"/>
    </source>
</evidence>
<evidence type="ECO:0000256" key="5">
    <source>
        <dbReference type="ARBA" id="ARBA00023180"/>
    </source>
</evidence>
<feature type="compositionally biased region" description="Basic residues" evidence="6">
    <location>
        <begin position="251"/>
        <end position="264"/>
    </location>
</feature>
<feature type="region of interest" description="Disordered" evidence="6">
    <location>
        <begin position="240"/>
        <end position="282"/>
    </location>
</feature>
<dbReference type="GO" id="GO:0008430">
    <property type="term" value="F:selenium binding"/>
    <property type="evidence" value="ECO:0007669"/>
    <property type="project" value="InterPro"/>
</dbReference>
<protein>
    <submittedName>
        <fullName evidence="10">Selenoprotein P-like</fullName>
    </submittedName>
</protein>
<dbReference type="Proteomes" id="UP000515135">
    <property type="component" value="Unplaced"/>
</dbReference>
<keyword evidence="3 7" id="KW-0732">Signal</keyword>
<feature type="signal peptide" evidence="7">
    <location>
        <begin position="1"/>
        <end position="23"/>
    </location>
</feature>
<keyword evidence="5" id="KW-0325">Glycoprotein</keyword>
<dbReference type="GO" id="GO:0005576">
    <property type="term" value="C:extracellular region"/>
    <property type="evidence" value="ECO:0007669"/>
    <property type="project" value="UniProtKB-SubCell"/>
</dbReference>
<name>A0A6P4ZZ65_BRABE</name>
<dbReference type="AlphaFoldDB" id="A0A6P4ZZ65"/>
<comment type="subcellular location">
    <subcellularLocation>
        <location evidence="1">Secreted</location>
    </subcellularLocation>
</comment>
<dbReference type="OrthoDB" id="6134775at2759"/>
<evidence type="ECO:0000313" key="10">
    <source>
        <dbReference type="RefSeq" id="XP_019636262.1"/>
    </source>
</evidence>
<keyword evidence="4" id="KW-0712">Selenocysteine</keyword>
<dbReference type="RefSeq" id="XP_019636262.1">
    <property type="nucleotide sequence ID" value="XM_019780703.1"/>
</dbReference>
<evidence type="ECO:0000256" key="1">
    <source>
        <dbReference type="ARBA" id="ARBA00004613"/>
    </source>
</evidence>
<evidence type="ECO:0000313" key="9">
    <source>
        <dbReference type="Proteomes" id="UP000515135"/>
    </source>
</evidence>
<evidence type="ECO:0000256" key="4">
    <source>
        <dbReference type="ARBA" id="ARBA00022933"/>
    </source>
</evidence>
<dbReference type="GO" id="GO:0001887">
    <property type="term" value="P:selenium compound metabolic process"/>
    <property type="evidence" value="ECO:0007669"/>
    <property type="project" value="TreeGrafter"/>
</dbReference>
<dbReference type="PANTHER" id="PTHR10105:SF2">
    <property type="entry name" value="AGAP003297-PA"/>
    <property type="match status" value="1"/>
</dbReference>
<feature type="domain" description="Selenoprotein P N-terminal" evidence="8">
    <location>
        <begin position="27"/>
        <end position="160"/>
    </location>
</feature>
<reference evidence="10" key="1">
    <citation type="submission" date="2025-08" db="UniProtKB">
        <authorList>
            <consortium name="RefSeq"/>
        </authorList>
    </citation>
    <scope>IDENTIFICATION</scope>
    <source>
        <tissue evidence="10">Gonad</tissue>
    </source>
</reference>
<dbReference type="GeneID" id="109478893"/>